<dbReference type="Proteomes" id="UP000016931">
    <property type="component" value="Unassembled WGS sequence"/>
</dbReference>
<keyword evidence="1" id="KW-0472">Membrane</keyword>
<dbReference type="Pfam" id="PF09796">
    <property type="entry name" value="QCR10"/>
    <property type="match status" value="1"/>
</dbReference>
<dbReference type="PANTHER" id="PTHR28254:SF1">
    <property type="entry name" value="CYTOCHROME B-C1 COMPLEX SUBUNIT 10, MITOCHONDRIAL"/>
    <property type="match status" value="1"/>
</dbReference>
<proteinExistence type="predicted"/>
<dbReference type="OMA" id="DKFFTHE"/>
<dbReference type="GeneID" id="27907373"/>
<dbReference type="PANTHER" id="PTHR28254">
    <property type="entry name" value="CYTOCHROME B-C1 COMPLEX SUBUNIT 10"/>
    <property type="match status" value="1"/>
</dbReference>
<keyword evidence="1" id="KW-0812">Transmembrane</keyword>
<sequence>MRAALRLLTNSPTIQGGAGLWKSSAPGVHVWRQPVRYDNYKSPHGPQYKIKPHVFGMDAGKGYYYASIAAGFGVAAGTFAIMFFDSVPKVKEDILKKVPFIASFYTTEIAPEDNPF</sequence>
<evidence type="ECO:0000313" key="2">
    <source>
        <dbReference type="EMBL" id="EMF15412.1"/>
    </source>
</evidence>
<dbReference type="EMBL" id="KB456261">
    <property type="protein sequence ID" value="EMF15412.1"/>
    <property type="molecule type" value="Genomic_DNA"/>
</dbReference>
<dbReference type="GO" id="GO:0005739">
    <property type="term" value="C:mitochondrion"/>
    <property type="evidence" value="ECO:0007669"/>
    <property type="project" value="GOC"/>
</dbReference>
<dbReference type="STRING" id="692275.M3B6K9"/>
<evidence type="ECO:0000256" key="1">
    <source>
        <dbReference type="SAM" id="Phobius"/>
    </source>
</evidence>
<keyword evidence="3" id="KW-1185">Reference proteome</keyword>
<dbReference type="OrthoDB" id="2391627at2759"/>
<protein>
    <submittedName>
        <fullName evidence="2">Uncharacterized protein</fullName>
    </submittedName>
</protein>
<dbReference type="eggNOG" id="ENOG502SBV5">
    <property type="taxonomic scope" value="Eukaryota"/>
</dbReference>
<name>M3B6K9_SPHMS</name>
<reference evidence="2 3" key="1">
    <citation type="journal article" date="2012" name="PLoS Pathog.">
        <title>Diverse lifestyles and strategies of plant pathogenesis encoded in the genomes of eighteen Dothideomycetes fungi.</title>
        <authorList>
            <person name="Ohm R.A."/>
            <person name="Feau N."/>
            <person name="Henrissat B."/>
            <person name="Schoch C.L."/>
            <person name="Horwitz B.A."/>
            <person name="Barry K.W."/>
            <person name="Condon B.J."/>
            <person name="Copeland A.C."/>
            <person name="Dhillon B."/>
            <person name="Glaser F."/>
            <person name="Hesse C.N."/>
            <person name="Kosti I."/>
            <person name="LaButti K."/>
            <person name="Lindquist E.A."/>
            <person name="Lucas S."/>
            <person name="Salamov A.A."/>
            <person name="Bradshaw R.E."/>
            <person name="Ciuffetti L."/>
            <person name="Hamelin R.C."/>
            <person name="Kema G.H.J."/>
            <person name="Lawrence C."/>
            <person name="Scott J.A."/>
            <person name="Spatafora J.W."/>
            <person name="Turgeon B.G."/>
            <person name="de Wit P.J.G.M."/>
            <person name="Zhong S."/>
            <person name="Goodwin S.B."/>
            <person name="Grigoriev I.V."/>
        </authorList>
    </citation>
    <scope>NUCLEOTIDE SEQUENCE [LARGE SCALE GENOMIC DNA]</scope>
    <source>
        <strain evidence="2 3">SO2202</strain>
    </source>
</reference>
<keyword evidence="1" id="KW-1133">Transmembrane helix</keyword>
<dbReference type="GO" id="GO:0006122">
    <property type="term" value="P:mitochondrial electron transport, ubiquinol to cytochrome c"/>
    <property type="evidence" value="ECO:0007669"/>
    <property type="project" value="InterPro"/>
</dbReference>
<evidence type="ECO:0000313" key="3">
    <source>
        <dbReference type="Proteomes" id="UP000016931"/>
    </source>
</evidence>
<dbReference type="RefSeq" id="XP_016763533.1">
    <property type="nucleotide sequence ID" value="XM_016910236.1"/>
</dbReference>
<gene>
    <name evidence="2" type="ORF">SEPMUDRAFT_80090</name>
</gene>
<organism evidence="2 3">
    <name type="scientific">Sphaerulina musiva (strain SO2202)</name>
    <name type="common">Poplar stem canker fungus</name>
    <name type="synonym">Septoria musiva</name>
    <dbReference type="NCBI Taxonomy" id="692275"/>
    <lineage>
        <taxon>Eukaryota</taxon>
        <taxon>Fungi</taxon>
        <taxon>Dikarya</taxon>
        <taxon>Ascomycota</taxon>
        <taxon>Pezizomycotina</taxon>
        <taxon>Dothideomycetes</taxon>
        <taxon>Dothideomycetidae</taxon>
        <taxon>Mycosphaerellales</taxon>
        <taxon>Mycosphaerellaceae</taxon>
        <taxon>Sphaerulina</taxon>
    </lineage>
</organism>
<feature type="transmembrane region" description="Helical" evidence="1">
    <location>
        <begin position="63"/>
        <end position="84"/>
    </location>
</feature>
<accession>M3B6K9</accession>
<dbReference type="InterPro" id="IPR019182">
    <property type="entry name" value="Cytochrome_b-c1_su10_fun"/>
</dbReference>
<dbReference type="HOGENOM" id="CLU_152072_0_0_1"/>
<dbReference type="AlphaFoldDB" id="M3B6K9"/>